<dbReference type="Proteomes" id="UP000005212">
    <property type="component" value="Plasmid unnamed25"/>
</dbReference>
<dbReference type="EMBL" id="CP003451">
    <property type="protein sequence ID" value="AFI32057.1"/>
    <property type="molecule type" value="Genomic_DNA"/>
</dbReference>
<geneLocation type="plasmid" evidence="2">
    <name>unnamed25</name>
</geneLocation>
<name>I0FF01_BORCA</name>
<proteinExistence type="predicted"/>
<reference evidence="2" key="2">
    <citation type="submission" date="2012-03" db="EMBL/GenBank/DDBJ databases">
        <title>Complete genome sequence of Borrelia crocidurae.</title>
        <authorList>
            <person name="Elbir H."/>
            <person name="Gimenez G."/>
            <person name="Robert C."/>
            <person name="Raoult D."/>
            <person name="Drancourt M."/>
        </authorList>
    </citation>
    <scope>NUCLEOTIDE SEQUENCE [LARGE SCALE GENOMIC DNA]</scope>
    <source>
        <strain evidence="2">Achema</strain>
        <plasmid evidence="2">unnamed25</plasmid>
    </source>
</reference>
<evidence type="ECO:0000313" key="2">
    <source>
        <dbReference type="Proteomes" id="UP000005212"/>
    </source>
</evidence>
<dbReference type="PATRIC" id="fig|1155096.3.peg.1295"/>
<evidence type="ECO:0008006" key="3">
    <source>
        <dbReference type="Google" id="ProtNLM"/>
    </source>
</evidence>
<protein>
    <recommendedName>
        <fullName evidence="3">Variable outer membrane protein</fullName>
    </recommendedName>
</protein>
<reference evidence="1 2" key="1">
    <citation type="journal article" date="2012" name="J. Bacteriol.">
        <title>Complete Genome Sequence of Borrelia crocidurae.</title>
        <authorList>
            <person name="Elbir H."/>
            <person name="Gimenez G."/>
            <person name="Robert C."/>
            <person name="Bergstrom S."/>
            <person name="Cutler S."/>
            <person name="Raoult D."/>
            <person name="Drancourt M."/>
        </authorList>
    </citation>
    <scope>NUCLEOTIDE SEQUENCE [LARGE SCALE GENOMIC DNA]</scope>
    <source>
        <strain evidence="1 2">Achema</strain>
        <plasmid evidence="2">unnamed25</plasmid>
    </source>
</reference>
<dbReference type="KEGG" id="bcw:Q7M_1301"/>
<accession>I0FF01</accession>
<sequence length="51" mass="5686">MLLFCCKGKKQACVIRKKIKNIKAIITLFLIIGCNSGGKDPEKVFLSEMVN</sequence>
<gene>
    <name evidence="1" type="ordered locus">Q7M_1301</name>
</gene>
<dbReference type="AlphaFoldDB" id="I0FF01"/>
<dbReference type="HOGENOM" id="CLU_3096241_0_0_12"/>
<keyword evidence="1" id="KW-0614">Plasmid</keyword>
<organism evidence="1 2">
    <name type="scientific">Borrelia crocidurae (strain Achema)</name>
    <dbReference type="NCBI Taxonomy" id="1155096"/>
    <lineage>
        <taxon>Bacteria</taxon>
        <taxon>Pseudomonadati</taxon>
        <taxon>Spirochaetota</taxon>
        <taxon>Spirochaetia</taxon>
        <taxon>Spirochaetales</taxon>
        <taxon>Borreliaceae</taxon>
        <taxon>Borrelia</taxon>
    </lineage>
</organism>
<evidence type="ECO:0000313" key="1">
    <source>
        <dbReference type="EMBL" id="AFI32057.1"/>
    </source>
</evidence>
<dbReference type="PROSITE" id="PS51257">
    <property type="entry name" value="PROKAR_LIPOPROTEIN"/>
    <property type="match status" value="1"/>
</dbReference>